<reference evidence="5 6" key="1">
    <citation type="submission" date="2019-08" db="EMBL/GenBank/DDBJ databases">
        <authorList>
            <person name="Luo N."/>
        </authorList>
    </citation>
    <scope>NUCLEOTIDE SEQUENCE [LARGE SCALE GENOMIC DNA]</scope>
    <source>
        <strain evidence="5 6">NCIMB 9442</strain>
    </source>
</reference>
<dbReference type="InterPro" id="IPR017896">
    <property type="entry name" value="4Fe4S_Fe-S-bd"/>
</dbReference>
<dbReference type="Proteomes" id="UP001194469">
    <property type="component" value="Unassembled WGS sequence"/>
</dbReference>
<proteinExistence type="predicted"/>
<evidence type="ECO:0000256" key="2">
    <source>
        <dbReference type="ARBA" id="ARBA00023004"/>
    </source>
</evidence>
<gene>
    <name evidence="5" type="ORF">FVW20_01735</name>
</gene>
<evidence type="ECO:0000313" key="5">
    <source>
        <dbReference type="EMBL" id="MBG3875777.1"/>
    </source>
</evidence>
<organism evidence="5 6">
    <name type="scientific">Nitratidesulfovibrio oxamicus</name>
    <dbReference type="NCBI Taxonomy" id="32016"/>
    <lineage>
        <taxon>Bacteria</taxon>
        <taxon>Pseudomonadati</taxon>
        <taxon>Thermodesulfobacteriota</taxon>
        <taxon>Desulfovibrionia</taxon>
        <taxon>Desulfovibrionales</taxon>
        <taxon>Desulfovibrionaceae</taxon>
        <taxon>Nitratidesulfovibrio</taxon>
    </lineage>
</organism>
<protein>
    <submittedName>
        <fullName evidence="5">4Fe-4S ferredoxin</fullName>
    </submittedName>
</protein>
<name>A0ABS0J015_9BACT</name>
<dbReference type="SUPFAM" id="SSF54862">
    <property type="entry name" value="4Fe-4S ferredoxins"/>
    <property type="match status" value="1"/>
</dbReference>
<dbReference type="RefSeq" id="WP_196608028.1">
    <property type="nucleotide sequence ID" value="NZ_VRYY01000034.1"/>
</dbReference>
<accession>A0ABS0J015</accession>
<feature type="domain" description="4Fe-4S ferredoxin-type" evidence="4">
    <location>
        <begin position="37"/>
        <end position="67"/>
    </location>
</feature>
<dbReference type="PROSITE" id="PS51379">
    <property type="entry name" value="4FE4S_FER_2"/>
    <property type="match status" value="2"/>
</dbReference>
<dbReference type="Gene3D" id="3.30.70.20">
    <property type="match status" value="1"/>
</dbReference>
<dbReference type="EMBL" id="VRYY01000034">
    <property type="protein sequence ID" value="MBG3875777.1"/>
    <property type="molecule type" value="Genomic_DNA"/>
</dbReference>
<keyword evidence="2" id="KW-0408">Iron</keyword>
<dbReference type="PROSITE" id="PS00198">
    <property type="entry name" value="4FE4S_FER_1"/>
    <property type="match status" value="1"/>
</dbReference>
<comment type="caution">
    <text evidence="5">The sequence shown here is derived from an EMBL/GenBank/DDBJ whole genome shotgun (WGS) entry which is preliminary data.</text>
</comment>
<keyword evidence="3" id="KW-0411">Iron-sulfur</keyword>
<sequence>MPPRILTEKCNGCEGLPESRCEEACPGNLMVVDAATGKARCRCTRDCWDCMSCTKACPRAAIETRIPYQLGYHKASLRPIMGKDHITWKCVDIHGVETTYKYRNRLAAAPAIRTGKGV</sequence>
<evidence type="ECO:0000259" key="4">
    <source>
        <dbReference type="PROSITE" id="PS51379"/>
    </source>
</evidence>
<evidence type="ECO:0000256" key="3">
    <source>
        <dbReference type="ARBA" id="ARBA00023014"/>
    </source>
</evidence>
<keyword evidence="1" id="KW-0479">Metal-binding</keyword>
<dbReference type="InterPro" id="IPR017900">
    <property type="entry name" value="4Fe4S_Fe_S_CS"/>
</dbReference>
<feature type="domain" description="4Fe-4S ferredoxin-type" evidence="4">
    <location>
        <begin position="1"/>
        <end position="35"/>
    </location>
</feature>
<evidence type="ECO:0000313" key="6">
    <source>
        <dbReference type="Proteomes" id="UP001194469"/>
    </source>
</evidence>
<evidence type="ECO:0000256" key="1">
    <source>
        <dbReference type="ARBA" id="ARBA00022723"/>
    </source>
</evidence>
<keyword evidence="6" id="KW-1185">Reference proteome</keyword>